<dbReference type="SMART" id="SM00357">
    <property type="entry name" value="CSP"/>
    <property type="match status" value="1"/>
</dbReference>
<dbReference type="RefSeq" id="WP_279241148.1">
    <property type="nucleotide sequence ID" value="NZ_CP036501.1"/>
</dbReference>
<evidence type="ECO:0000313" key="5">
    <source>
        <dbReference type="EMBL" id="UZP74688.1"/>
    </source>
</evidence>
<dbReference type="PROSITE" id="PS51857">
    <property type="entry name" value="CSD_2"/>
    <property type="match status" value="1"/>
</dbReference>
<protein>
    <submittedName>
        <fullName evidence="5">Cold shock domain-containing protein</fullName>
    </submittedName>
</protein>
<dbReference type="EMBL" id="CP036501">
    <property type="protein sequence ID" value="UZP74688.1"/>
    <property type="molecule type" value="Genomic_DNA"/>
</dbReference>
<evidence type="ECO:0000313" key="6">
    <source>
        <dbReference type="Proteomes" id="UP001317963"/>
    </source>
</evidence>
<keyword evidence="6" id="KW-1185">Reference proteome</keyword>
<name>A0ABY6Q8Y4_9GAMM</name>
<gene>
    <name evidence="5" type="ORF">E0F26_08025</name>
</gene>
<dbReference type="PIRSF" id="PIRSF002599">
    <property type="entry name" value="Cold_shock_A"/>
    <property type="match status" value="1"/>
</dbReference>
<dbReference type="SUPFAM" id="SSF50249">
    <property type="entry name" value="Nucleic acid-binding proteins"/>
    <property type="match status" value="1"/>
</dbReference>
<dbReference type="Gene3D" id="2.40.50.140">
    <property type="entry name" value="Nucleic acid-binding proteins"/>
    <property type="match status" value="1"/>
</dbReference>
<evidence type="ECO:0000256" key="2">
    <source>
        <dbReference type="ARBA" id="ARBA00022490"/>
    </source>
</evidence>
<dbReference type="InterPro" id="IPR050181">
    <property type="entry name" value="Cold_shock_domain"/>
</dbReference>
<accession>A0ABY6Q8Y4</accession>
<evidence type="ECO:0000256" key="3">
    <source>
        <dbReference type="RuleBase" id="RU000408"/>
    </source>
</evidence>
<dbReference type="InterPro" id="IPR012156">
    <property type="entry name" value="Cold_shock_CspA"/>
</dbReference>
<dbReference type="PRINTS" id="PR00050">
    <property type="entry name" value="COLDSHOCK"/>
</dbReference>
<evidence type="ECO:0000256" key="1">
    <source>
        <dbReference type="ARBA" id="ARBA00004496"/>
    </source>
</evidence>
<feature type="domain" description="CSD" evidence="4">
    <location>
        <begin position="4"/>
        <end position="69"/>
    </location>
</feature>
<evidence type="ECO:0000259" key="4">
    <source>
        <dbReference type="PROSITE" id="PS51857"/>
    </source>
</evidence>
<dbReference type="InterPro" id="IPR002059">
    <property type="entry name" value="CSP_DNA-bd"/>
</dbReference>
<dbReference type="Pfam" id="PF00313">
    <property type="entry name" value="CSD"/>
    <property type="match status" value="1"/>
</dbReference>
<dbReference type="PROSITE" id="PS00352">
    <property type="entry name" value="CSD_1"/>
    <property type="match status" value="1"/>
</dbReference>
<dbReference type="CDD" id="cd04458">
    <property type="entry name" value="CSP_CDS"/>
    <property type="match status" value="1"/>
</dbReference>
<dbReference type="InterPro" id="IPR019844">
    <property type="entry name" value="CSD_CS"/>
</dbReference>
<dbReference type="PANTHER" id="PTHR11544">
    <property type="entry name" value="COLD SHOCK DOMAIN CONTAINING PROTEINS"/>
    <property type="match status" value="1"/>
</dbReference>
<keyword evidence="2" id="KW-0963">Cytoplasm</keyword>
<reference evidence="5 6" key="1">
    <citation type="submission" date="2019-02" db="EMBL/GenBank/DDBJ databases">
        <title>Halieaceae_genomes.</title>
        <authorList>
            <person name="Li S.-H."/>
        </authorList>
    </citation>
    <scope>NUCLEOTIDE SEQUENCE [LARGE SCALE GENOMIC DNA]</scope>
    <source>
        <strain evidence="5 6">JH123</strain>
    </source>
</reference>
<dbReference type="Proteomes" id="UP001317963">
    <property type="component" value="Chromosome"/>
</dbReference>
<sequence>MADKCVGTVKWFNNAKGFGFITMPDRTEDIFVHFRAIEGEGFKSLAEGEEVEFELAEGPKGLQAEAVKKRS</sequence>
<comment type="subcellular location">
    <subcellularLocation>
        <location evidence="1 3">Cytoplasm</location>
    </subcellularLocation>
</comment>
<dbReference type="InterPro" id="IPR011129">
    <property type="entry name" value="CSD"/>
</dbReference>
<proteinExistence type="predicted"/>
<organism evidence="5 6">
    <name type="scientific">Candidatus Paraluminiphilus aquimaris</name>
    <dbReference type="NCBI Taxonomy" id="2518994"/>
    <lineage>
        <taxon>Bacteria</taxon>
        <taxon>Pseudomonadati</taxon>
        <taxon>Pseudomonadota</taxon>
        <taxon>Gammaproteobacteria</taxon>
        <taxon>Cellvibrionales</taxon>
        <taxon>Halieaceae</taxon>
        <taxon>Candidatus Paraluminiphilus</taxon>
    </lineage>
</organism>
<dbReference type="InterPro" id="IPR012340">
    <property type="entry name" value="NA-bd_OB-fold"/>
</dbReference>